<reference evidence="2" key="1">
    <citation type="submission" date="2020-03" db="EMBL/GenBank/DDBJ databases">
        <authorList>
            <person name="He L."/>
        </authorList>
    </citation>
    <scope>NUCLEOTIDE SEQUENCE</scope>
    <source>
        <strain evidence="2">CkLH20</strain>
    </source>
</reference>
<dbReference type="GeneID" id="62165109"/>
<feature type="compositionally biased region" description="Low complexity" evidence="1">
    <location>
        <begin position="46"/>
        <end position="58"/>
    </location>
</feature>
<dbReference type="EMBL" id="JAATWM020000033">
    <property type="protein sequence ID" value="KAF9873157.1"/>
    <property type="molecule type" value="Genomic_DNA"/>
</dbReference>
<accession>A0A9P6HZS1</accession>
<sequence>MPNIVPIDKPGSISAHREPPKASSNLKSVRGASAKIPSRKQLLSSRVRVGPRPGVRPKPGNHIKHNSSKAQAVEIRKVAPVRKVVTGQSGNHLRAKLSSNLTITKPIGNEAKVGDKRSHAEVSGSKVGSAKATTAQVTESPKPKKTKIDSVGHNVDRPNKAMDNRKHEDIVTALEFADWCFKADAAGFILSHEIKMQICSNLTVPGSTTEEYMTNLMSSQKFQEVAKRAFRIFKGEEPVDDAVIVTFVVADSTNPDGPTSKAWVTAQLVACLAPEMDFKWRKTGIYRGYKRLLRYLQGCRNDEYAFDPDLGTVLLRKARAGEGVKTLNPLKPTTESTNHTSVKTKPLEQAPEAIDQSEHLKQSSNIKSLPTHLRKDKATNASVASGPPREKVLE</sequence>
<feature type="region of interest" description="Disordered" evidence="1">
    <location>
        <begin position="326"/>
        <end position="394"/>
    </location>
</feature>
<dbReference type="RefSeq" id="XP_038742618.1">
    <property type="nucleotide sequence ID" value="XM_038892035.1"/>
</dbReference>
<organism evidence="2 3">
    <name type="scientific">Colletotrichum karsti</name>
    <dbReference type="NCBI Taxonomy" id="1095194"/>
    <lineage>
        <taxon>Eukaryota</taxon>
        <taxon>Fungi</taxon>
        <taxon>Dikarya</taxon>
        <taxon>Ascomycota</taxon>
        <taxon>Pezizomycotina</taxon>
        <taxon>Sordariomycetes</taxon>
        <taxon>Hypocreomycetidae</taxon>
        <taxon>Glomerellales</taxon>
        <taxon>Glomerellaceae</taxon>
        <taxon>Colletotrichum</taxon>
        <taxon>Colletotrichum boninense species complex</taxon>
    </lineage>
</organism>
<evidence type="ECO:0000313" key="3">
    <source>
        <dbReference type="Proteomes" id="UP000781932"/>
    </source>
</evidence>
<comment type="caution">
    <text evidence="2">The sequence shown here is derived from an EMBL/GenBank/DDBJ whole genome shotgun (WGS) entry which is preliminary data.</text>
</comment>
<dbReference type="OrthoDB" id="4815376at2759"/>
<dbReference type="Proteomes" id="UP000781932">
    <property type="component" value="Unassembled WGS sequence"/>
</dbReference>
<feature type="compositionally biased region" description="Basic and acidic residues" evidence="1">
    <location>
        <begin position="146"/>
        <end position="161"/>
    </location>
</feature>
<reference evidence="2" key="2">
    <citation type="submission" date="2020-11" db="EMBL/GenBank/DDBJ databases">
        <title>Whole genome sequencing of Colletotrichum sp.</title>
        <authorList>
            <person name="Li H."/>
        </authorList>
    </citation>
    <scope>NUCLEOTIDE SEQUENCE</scope>
    <source>
        <strain evidence="2">CkLH20</strain>
    </source>
</reference>
<protein>
    <submittedName>
        <fullName evidence="2">Uncharacterized protein</fullName>
    </submittedName>
</protein>
<feature type="compositionally biased region" description="Polar residues" evidence="1">
    <location>
        <begin position="331"/>
        <end position="343"/>
    </location>
</feature>
<name>A0A9P6HZS1_9PEZI</name>
<feature type="region of interest" description="Disordered" evidence="1">
    <location>
        <begin position="1"/>
        <end position="71"/>
    </location>
</feature>
<evidence type="ECO:0000256" key="1">
    <source>
        <dbReference type="SAM" id="MobiDB-lite"/>
    </source>
</evidence>
<evidence type="ECO:0000313" key="2">
    <source>
        <dbReference type="EMBL" id="KAF9873157.1"/>
    </source>
</evidence>
<keyword evidence="3" id="KW-1185">Reference proteome</keyword>
<gene>
    <name evidence="2" type="ORF">CkaCkLH20_09320</name>
</gene>
<dbReference type="AlphaFoldDB" id="A0A9P6HZS1"/>
<feature type="region of interest" description="Disordered" evidence="1">
    <location>
        <begin position="121"/>
        <end position="161"/>
    </location>
</feature>
<proteinExistence type="predicted"/>